<evidence type="ECO:0000256" key="3">
    <source>
        <dbReference type="SAM" id="SignalP"/>
    </source>
</evidence>
<evidence type="ECO:0000256" key="1">
    <source>
        <dbReference type="ARBA" id="ARBA00004370"/>
    </source>
</evidence>
<dbReference type="RefSeq" id="WP_104380425.1">
    <property type="nucleotide sequence ID" value="NZ_PSZC01000019.1"/>
</dbReference>
<proteinExistence type="predicted"/>
<evidence type="ECO:0000313" key="5">
    <source>
        <dbReference type="Proteomes" id="UP000239874"/>
    </source>
</evidence>
<keyword evidence="2" id="KW-0472">Membrane</keyword>
<sequence length="178" mass="18986">MTIPFTPRRIFTALARVRRVPLVVTAAVLVVASAGAATAATISAVCLHYADAIRTAKTEAESAAKTELPAVLSYDFHTVDTDFPKVTDNLSGKFKDDFTHLSTSVIIPAAHKDSITTKAEVVGTSVVDAAADRVSLLMFLNQTTTSTTMPGPRLDGSRVRITMTHSGSRWLISDITPV</sequence>
<reference evidence="4 5" key="1">
    <citation type="submission" date="2018-02" db="EMBL/GenBank/DDBJ databases">
        <title>8 Nocardia nova and 1 Nocardia cyriacigeorgica strain used for evolution to TMP-SMX.</title>
        <authorList>
            <person name="Mehta H."/>
            <person name="Weng J."/>
            <person name="Shamoo Y."/>
        </authorList>
    </citation>
    <scope>NUCLEOTIDE SEQUENCE [LARGE SCALE GENOMIC DNA]</scope>
    <source>
        <strain evidence="4 5">MDA3139</strain>
    </source>
</reference>
<evidence type="ECO:0008006" key="6">
    <source>
        <dbReference type="Google" id="ProtNLM"/>
    </source>
</evidence>
<name>A0A2S6AKH4_9NOCA</name>
<dbReference type="AlphaFoldDB" id="A0A2S6AKH4"/>
<comment type="caution">
    <text evidence="4">The sequence shown here is derived from an EMBL/GenBank/DDBJ whole genome shotgun (WGS) entry which is preliminary data.</text>
</comment>
<dbReference type="Proteomes" id="UP000239874">
    <property type="component" value="Unassembled WGS sequence"/>
</dbReference>
<dbReference type="PANTHER" id="PTHR37042:SF4">
    <property type="entry name" value="OUTER MEMBRANE PROTEIN RV1973"/>
    <property type="match status" value="1"/>
</dbReference>
<dbReference type="GO" id="GO:0016020">
    <property type="term" value="C:membrane"/>
    <property type="evidence" value="ECO:0007669"/>
    <property type="project" value="UniProtKB-SubCell"/>
</dbReference>
<feature type="chain" id="PRO_5015727010" description="Mce-associated membrane protein" evidence="3">
    <location>
        <begin position="40"/>
        <end position="178"/>
    </location>
</feature>
<evidence type="ECO:0000256" key="2">
    <source>
        <dbReference type="ARBA" id="ARBA00023136"/>
    </source>
</evidence>
<dbReference type="EMBL" id="PSZC01000019">
    <property type="protein sequence ID" value="PPJ35727.1"/>
    <property type="molecule type" value="Genomic_DNA"/>
</dbReference>
<feature type="signal peptide" evidence="3">
    <location>
        <begin position="1"/>
        <end position="39"/>
    </location>
</feature>
<dbReference type="PANTHER" id="PTHR37042">
    <property type="entry name" value="OUTER MEMBRANE PROTEIN RV1973"/>
    <property type="match status" value="1"/>
</dbReference>
<accession>A0A2S6AKH4</accession>
<evidence type="ECO:0000313" key="4">
    <source>
        <dbReference type="EMBL" id="PPJ35727.1"/>
    </source>
</evidence>
<keyword evidence="3" id="KW-0732">Signal</keyword>
<comment type="subcellular location">
    <subcellularLocation>
        <location evidence="1">Membrane</location>
    </subcellularLocation>
</comment>
<organism evidence="4 5">
    <name type="scientific">Nocardia nova</name>
    <dbReference type="NCBI Taxonomy" id="37330"/>
    <lineage>
        <taxon>Bacteria</taxon>
        <taxon>Bacillati</taxon>
        <taxon>Actinomycetota</taxon>
        <taxon>Actinomycetes</taxon>
        <taxon>Mycobacteriales</taxon>
        <taxon>Nocardiaceae</taxon>
        <taxon>Nocardia</taxon>
    </lineage>
</organism>
<gene>
    <name evidence="4" type="ORF">C5E45_24620</name>
</gene>
<protein>
    <recommendedName>
        <fullName evidence="6">Mce-associated membrane protein</fullName>
    </recommendedName>
</protein>